<protein>
    <recommendedName>
        <fullName evidence="4">Rh28</fullName>
    </recommendedName>
</protein>
<name>G8H126_9BETA</name>
<keyword evidence="1" id="KW-0472">Membrane</keyword>
<evidence type="ECO:0000313" key="3">
    <source>
        <dbReference type="Proteomes" id="UP000174965"/>
    </source>
</evidence>
<keyword evidence="1" id="KW-1133">Transmembrane helix</keyword>
<reference evidence="2 3" key="1">
    <citation type="journal article" date="2011" name="J. Virol.">
        <title>Genomic sequencing and characterization of cynomolgus macaque cytomegalovirus.</title>
        <authorList>
            <person name="Marsh A.K."/>
            <person name="Willer D.O."/>
            <person name="Ambagala A.P."/>
            <person name="Dzamba M."/>
            <person name="Chan J.K."/>
            <person name="Pilon R."/>
            <person name="Fournier J."/>
            <person name="Sandstrom P."/>
            <person name="Brudno M."/>
            <person name="Macdonald K.S."/>
        </authorList>
    </citation>
    <scope>NUCLEOTIDE SEQUENCE [LARGE SCALE GENOMIC DNA]</scope>
    <source>
        <strain evidence="2 3">Ottawa</strain>
    </source>
</reference>
<dbReference type="Gene3D" id="2.60.40.10">
    <property type="entry name" value="Immunoglobulins"/>
    <property type="match status" value="1"/>
</dbReference>
<dbReference type="SUPFAM" id="SSF48726">
    <property type="entry name" value="Immunoglobulin"/>
    <property type="match status" value="1"/>
</dbReference>
<accession>G8H126</accession>
<sequence>MTIYIQKYLIQWNIGMSLIQTCIQSTEPCKNTYLFNATSHDDIVLNATQALENCFIMWYKGVNEGMCQYNASHAMKASAYKGKLNFTCTNYTLTIFNADSSASGMYYTLGAPNLYCIREKICYKVQVHSTLQHEALISTQISQALQITPSMSESTIIWYVFVASVLFIIILYLVKNAHSYWKHGHYHVPQIWWIQVDEPEAYRAMIS</sequence>
<evidence type="ECO:0000313" key="2">
    <source>
        <dbReference type="EMBL" id="AEQ32100.1"/>
    </source>
</evidence>
<gene>
    <name evidence="2" type="ORF">cy23</name>
</gene>
<evidence type="ECO:0008006" key="4">
    <source>
        <dbReference type="Google" id="ProtNLM"/>
    </source>
</evidence>
<evidence type="ECO:0000256" key="1">
    <source>
        <dbReference type="SAM" id="Phobius"/>
    </source>
</evidence>
<organism evidence="2 3">
    <name type="scientific">macacine betaherpesvirus 8</name>
    <dbReference type="NCBI Taxonomy" id="2560567"/>
    <lineage>
        <taxon>Viruses</taxon>
        <taxon>Duplodnaviria</taxon>
        <taxon>Heunggongvirae</taxon>
        <taxon>Peploviricota</taxon>
        <taxon>Herviviricetes</taxon>
        <taxon>Herpesvirales</taxon>
        <taxon>Orthoherpesviridae</taxon>
        <taxon>Betaherpesvirinae</taxon>
        <taxon>Cytomegalovirus</taxon>
        <taxon>Cytomegalovirus macacinebeta8</taxon>
    </lineage>
</organism>
<dbReference type="EMBL" id="JN227533">
    <property type="protein sequence ID" value="AEQ32100.1"/>
    <property type="molecule type" value="Genomic_DNA"/>
</dbReference>
<dbReference type="InterPro" id="IPR036179">
    <property type="entry name" value="Ig-like_dom_sf"/>
</dbReference>
<dbReference type="Proteomes" id="UP000174965">
    <property type="component" value="Segment"/>
</dbReference>
<keyword evidence="1" id="KW-0812">Transmembrane</keyword>
<dbReference type="InterPro" id="IPR013783">
    <property type="entry name" value="Ig-like_fold"/>
</dbReference>
<keyword evidence="3" id="KW-1185">Reference proteome</keyword>
<proteinExistence type="predicted"/>
<feature type="transmembrane region" description="Helical" evidence="1">
    <location>
        <begin position="156"/>
        <end position="174"/>
    </location>
</feature>